<dbReference type="EMBL" id="CM004400">
    <property type="protein sequence ID" value="OAY30646.1"/>
    <property type="molecule type" value="Genomic_DNA"/>
</dbReference>
<dbReference type="AlphaFoldDB" id="A0A2C9UKN2"/>
<organism evidence="1">
    <name type="scientific">Manihot esculenta</name>
    <name type="common">Cassava</name>
    <name type="synonym">Jatropha manihot</name>
    <dbReference type="NCBI Taxonomy" id="3983"/>
    <lineage>
        <taxon>Eukaryota</taxon>
        <taxon>Viridiplantae</taxon>
        <taxon>Streptophyta</taxon>
        <taxon>Embryophyta</taxon>
        <taxon>Tracheophyta</taxon>
        <taxon>Spermatophyta</taxon>
        <taxon>Magnoliopsida</taxon>
        <taxon>eudicotyledons</taxon>
        <taxon>Gunneridae</taxon>
        <taxon>Pentapetalae</taxon>
        <taxon>rosids</taxon>
        <taxon>fabids</taxon>
        <taxon>Malpighiales</taxon>
        <taxon>Euphorbiaceae</taxon>
        <taxon>Crotonoideae</taxon>
        <taxon>Manihoteae</taxon>
        <taxon>Manihot</taxon>
    </lineage>
</organism>
<sequence length="65" mass="7295">MMDFRWSCSFFTNFVPGIDPPLFNCFRSSAMAVGLRCNCVLKAFFLGWSPISLGLDMYGTIIFGP</sequence>
<gene>
    <name evidence="1" type="ORF">MANES_14G047900</name>
</gene>
<evidence type="ECO:0000313" key="1">
    <source>
        <dbReference type="EMBL" id="OAY30646.1"/>
    </source>
</evidence>
<reference evidence="1" key="1">
    <citation type="submission" date="2016-02" db="EMBL/GenBank/DDBJ databases">
        <title>WGS assembly of Manihot esculenta.</title>
        <authorList>
            <person name="Bredeson J.V."/>
            <person name="Prochnik S.E."/>
            <person name="Lyons J.B."/>
            <person name="Schmutz J."/>
            <person name="Grimwood J."/>
            <person name="Vrebalov J."/>
            <person name="Bart R.S."/>
            <person name="Amuge T."/>
            <person name="Ferguson M.E."/>
            <person name="Green R."/>
            <person name="Putnam N."/>
            <person name="Stites J."/>
            <person name="Rounsley S."/>
            <person name="Rokhsar D.S."/>
        </authorList>
    </citation>
    <scope>NUCLEOTIDE SEQUENCE [LARGE SCALE GENOMIC DNA]</scope>
    <source>
        <tissue evidence="1">Leaf</tissue>
    </source>
</reference>
<accession>A0A2C9UKN2</accession>
<protein>
    <submittedName>
        <fullName evidence="1">Uncharacterized protein</fullName>
    </submittedName>
</protein>
<proteinExistence type="predicted"/>
<name>A0A2C9UKN2_MANES</name>